<feature type="domain" description="Calponin-homology (CH)" evidence="6">
    <location>
        <begin position="404"/>
        <end position="526"/>
    </location>
</feature>
<dbReference type="GO" id="GO:0000922">
    <property type="term" value="C:spindle pole"/>
    <property type="evidence" value="ECO:0007669"/>
    <property type="project" value="TreeGrafter"/>
</dbReference>
<evidence type="ECO:0000256" key="2">
    <source>
        <dbReference type="ARBA" id="ARBA00022490"/>
    </source>
</evidence>
<organism evidence="7 8">
    <name type="scientific">Elaeis guineensis var. tenera</name>
    <name type="common">Oil palm</name>
    <dbReference type="NCBI Taxonomy" id="51953"/>
    <lineage>
        <taxon>Eukaryota</taxon>
        <taxon>Viridiplantae</taxon>
        <taxon>Streptophyta</taxon>
        <taxon>Embryophyta</taxon>
        <taxon>Tracheophyta</taxon>
        <taxon>Spermatophyta</taxon>
        <taxon>Magnoliopsida</taxon>
        <taxon>Liliopsida</taxon>
        <taxon>Arecaceae</taxon>
        <taxon>Arecoideae</taxon>
        <taxon>Cocoseae</taxon>
        <taxon>Elaeidinae</taxon>
        <taxon>Elaeis</taxon>
    </lineage>
</organism>
<evidence type="ECO:0000256" key="3">
    <source>
        <dbReference type="ARBA" id="ARBA00022737"/>
    </source>
</evidence>
<dbReference type="Gene3D" id="1.20.5.190">
    <property type="match status" value="5"/>
</dbReference>
<comment type="subcellular location">
    <subcellularLocation>
        <location evidence="1">Cytoplasm</location>
    </subcellularLocation>
</comment>
<evidence type="ECO:0000256" key="5">
    <source>
        <dbReference type="SAM" id="MobiDB-lite"/>
    </source>
</evidence>
<feature type="compositionally biased region" description="Pro residues" evidence="5">
    <location>
        <begin position="36"/>
        <end position="46"/>
    </location>
</feature>
<accession>A0A6J0PA53</accession>
<proteinExistence type="predicted"/>
<dbReference type="OrthoDB" id="2148418at2759"/>
<dbReference type="Gene3D" id="1.10.418.10">
    <property type="entry name" value="Calponin-like domain"/>
    <property type="match status" value="2"/>
</dbReference>
<dbReference type="InterPro" id="IPR001715">
    <property type="entry name" value="CH_dom"/>
</dbReference>
<dbReference type="InParanoid" id="A0A6J0PA53"/>
<dbReference type="Proteomes" id="UP000504607">
    <property type="component" value="Chromosome 1"/>
</dbReference>
<keyword evidence="4" id="KW-0112">Calmodulin-binding</keyword>
<dbReference type="GO" id="GO:0007051">
    <property type="term" value="P:spindle organization"/>
    <property type="evidence" value="ECO:0007669"/>
    <property type="project" value="TreeGrafter"/>
</dbReference>
<keyword evidence="3" id="KW-0677">Repeat</keyword>
<keyword evidence="7" id="KW-1185">Reference proteome</keyword>
<dbReference type="CDD" id="cd21223">
    <property type="entry name" value="CH_ASPM_rpt1"/>
    <property type="match status" value="1"/>
</dbReference>
<dbReference type="GO" id="GO:0005516">
    <property type="term" value="F:calmodulin binding"/>
    <property type="evidence" value="ECO:0007669"/>
    <property type="project" value="UniProtKB-KW"/>
</dbReference>
<evidence type="ECO:0000256" key="4">
    <source>
        <dbReference type="ARBA" id="ARBA00022860"/>
    </source>
</evidence>
<dbReference type="SMART" id="SM00015">
    <property type="entry name" value="IQ"/>
    <property type="match status" value="10"/>
</dbReference>
<dbReference type="Gene3D" id="1.25.10.10">
    <property type="entry name" value="Leucine-rich Repeat Variant"/>
    <property type="match status" value="1"/>
</dbReference>
<name>A0A6J0PA53_ELAGV</name>
<dbReference type="InterPro" id="IPR027417">
    <property type="entry name" value="P-loop_NTPase"/>
</dbReference>
<dbReference type="PANTHER" id="PTHR22706:SF1">
    <property type="entry name" value="ASSEMBLY FACTOR FOR SPINDLE MICROTUBULES"/>
    <property type="match status" value="1"/>
</dbReference>
<feature type="compositionally biased region" description="Gly residues" evidence="5">
    <location>
        <begin position="161"/>
        <end position="170"/>
    </location>
</feature>
<feature type="compositionally biased region" description="Basic and acidic residues" evidence="5">
    <location>
        <begin position="145"/>
        <end position="160"/>
    </location>
</feature>
<dbReference type="GO" id="GO:0051295">
    <property type="term" value="P:establishment of meiotic spindle localization"/>
    <property type="evidence" value="ECO:0007669"/>
    <property type="project" value="TreeGrafter"/>
</dbReference>
<feature type="region of interest" description="Disordered" evidence="5">
    <location>
        <begin position="145"/>
        <end position="179"/>
    </location>
</feature>
<dbReference type="SUPFAM" id="SSF48371">
    <property type="entry name" value="ARM repeat"/>
    <property type="match status" value="1"/>
</dbReference>
<reference evidence="8" key="1">
    <citation type="submission" date="2025-08" db="UniProtKB">
        <authorList>
            <consortium name="RefSeq"/>
        </authorList>
    </citation>
    <scope>IDENTIFICATION</scope>
</reference>
<sequence length="1337" mass="152092">MERRRRAECDDAAPPSPPSNPSPFLRDVSNYKTPRPHFPNPNPDPRSPLTIFFTASKKTPSSSLSTAPSARSAFRRRASAAIPPSHSKAARRLKALELEQSKSSQKARIRHQKALISFSKSISAWLNFLFKNPKSCGCNHGAWSDDRQDSLAPNGKRESLDGGGGIGVGGRWRSPKRPRDCSWKGSFADDGTEKAFSMRLSSLKASLQDVCSFEDMKERMEAYISQKGRIEVLTMMSQVCKNIDEGRLKMKAHCPVVTDLGVKEKAIRVLMCYNPIWLRIGLHIVFGGDSLLLNEEGKSDQEDLFLKMIIEKQFFAHMGIAKSYAYNKLVEGLYRPGYFEALGNIILKRLLLLVISLDKAKCESLLPLKYGIDGIDGGSPLLFCHHSHIKSSRQVIHEFLSEVMHGEGSLLAHLVILGYKVNYQQFPLSEYDFNVRILFEDLQDGILLCRSIQLLQCDASILSKVMAPSDTRKKNLHNCAIAMQYLKQVGVPLSDGDGVQIVAEDIVNGDKELTLSILWNMFVHLQVPLLIERTLLVEEIIKIKASDMDCSKYNTKANMSLLLEWIQAICEKYCVKVDNFSSLINGEALCCLIDYYSGIEVQRCSSKDNQNECHEALIRRGDTDSSVAVRNFVLVQKITAMLGNIPEVLQLGDLLDNDSSYDERSVIILLVFFASQLIHRKKLDQLRSYRFTSSDYGTPKIKPSAVSWLSISVDALHSTFKSQGENSLKFDSPLKEAALDNYDAEEWAARVIQSYFRGHIERNKILKIKTATSFLQNAIRAWLSVTSKSRSDTTNLACSIQQPSSGTYDQYITFIIERHRFLQIKKSALLIQQAVRAWIAGRHQRKYSAFSKIIIFSDHVTAAIALQSHIRGQIMRSKYVHLLAQLQKKQAVCRWEPLEPPSLAAIKIQRGWKRFTTRNFFLEQKSAATKIQSNWRCRYRRMSFVTLVGAIIKIQAGIRSLLGHKAFIRYRLAAVVIQRFSRGYLARNRLLGASYLRSGRMRCGFYGKSNAIPGKNLELEIVIQSILKLQRWWKHVLFHKSQTKSAIFIQSFIRGQGARRAAHKLQHSICMIQRWWRNILFIRSRKSSVVIIQAYVRGWIARRATSQHKHRIIVIQSYWKGYLARKNSRQQIAELRCRLKKSAANVDNDMRLINRLVAALSELLDCRSVSNIRHTCAMLNMATELSKKCCETVVSAGAVNILLKQIHSLNRGVPDQEVLKHILCTLRNIIRYPQLLHMLINTPQSVEIIFQELLRNKSEGFFIAAELLKKMCSTQEGLDAVHNLQGHLRRLNFLAQDLGRKTELQKRNARLGAERDITMRRFREIVNLLLLVADDDR</sequence>
<dbReference type="PROSITE" id="PS50096">
    <property type="entry name" value="IQ"/>
    <property type="match status" value="6"/>
</dbReference>
<dbReference type="InterPro" id="IPR000048">
    <property type="entry name" value="IQ_motif_EF-hand-BS"/>
</dbReference>
<dbReference type="GeneID" id="105052612"/>
<gene>
    <name evidence="8" type="primary">LOC105052612</name>
</gene>
<feature type="compositionally biased region" description="Low complexity" evidence="5">
    <location>
        <begin position="54"/>
        <end position="72"/>
    </location>
</feature>
<dbReference type="RefSeq" id="XP_019701728.1">
    <property type="nucleotide sequence ID" value="XM_019846169.1"/>
</dbReference>
<dbReference type="GO" id="GO:0005737">
    <property type="term" value="C:cytoplasm"/>
    <property type="evidence" value="ECO:0007669"/>
    <property type="project" value="UniProtKB-SubCell"/>
</dbReference>
<dbReference type="SUPFAM" id="SSF52540">
    <property type="entry name" value="P-loop containing nucleoside triphosphate hydrolases"/>
    <property type="match status" value="1"/>
</dbReference>
<dbReference type="PROSITE" id="PS50021">
    <property type="entry name" value="CH"/>
    <property type="match status" value="1"/>
</dbReference>
<dbReference type="InterPro" id="IPR051185">
    <property type="entry name" value="ASPM"/>
</dbReference>
<feature type="region of interest" description="Disordered" evidence="5">
    <location>
        <begin position="1"/>
        <end position="88"/>
    </location>
</feature>
<dbReference type="PANTHER" id="PTHR22706">
    <property type="entry name" value="ASSEMBLY FACTOR FOR SPINDLE MICROTUBULES"/>
    <property type="match status" value="1"/>
</dbReference>
<evidence type="ECO:0000259" key="6">
    <source>
        <dbReference type="PROSITE" id="PS50021"/>
    </source>
</evidence>
<dbReference type="InterPro" id="IPR016024">
    <property type="entry name" value="ARM-type_fold"/>
</dbReference>
<dbReference type="SUPFAM" id="SSF47576">
    <property type="entry name" value="Calponin-homology domain, CH-domain"/>
    <property type="match status" value="1"/>
</dbReference>
<evidence type="ECO:0000313" key="8">
    <source>
        <dbReference type="RefSeq" id="XP_019701728.1"/>
    </source>
</evidence>
<dbReference type="Pfam" id="PF00612">
    <property type="entry name" value="IQ"/>
    <property type="match status" value="6"/>
</dbReference>
<dbReference type="InterPro" id="IPR011989">
    <property type="entry name" value="ARM-like"/>
</dbReference>
<evidence type="ECO:0000256" key="1">
    <source>
        <dbReference type="ARBA" id="ARBA00004496"/>
    </source>
</evidence>
<dbReference type="CDD" id="cd21224">
    <property type="entry name" value="CH_ASPM_rpt2"/>
    <property type="match status" value="1"/>
</dbReference>
<evidence type="ECO:0000313" key="7">
    <source>
        <dbReference type="Proteomes" id="UP000504607"/>
    </source>
</evidence>
<dbReference type="GO" id="GO:0000278">
    <property type="term" value="P:mitotic cell cycle"/>
    <property type="evidence" value="ECO:0007669"/>
    <property type="project" value="TreeGrafter"/>
</dbReference>
<dbReference type="KEGG" id="egu:105052612"/>
<protein>
    <submittedName>
        <fullName evidence="8">Protein abnormal spindle</fullName>
    </submittedName>
</protein>
<keyword evidence="2" id="KW-0963">Cytoplasm</keyword>
<dbReference type="InterPro" id="IPR036872">
    <property type="entry name" value="CH_dom_sf"/>
</dbReference>
<dbReference type="Pfam" id="PF00307">
    <property type="entry name" value="CH"/>
    <property type="match status" value="1"/>
</dbReference>